<reference evidence="4 5" key="1">
    <citation type="submission" date="2017-05" db="EMBL/GenBank/DDBJ databases">
        <title>Comparative genomic and metabolic analysis of manganese-oxidizing mechanisms in Celeribater manganoxidans DY25T: its adaption to the environment of polymetallic nodule.</title>
        <authorList>
            <person name="Wang X."/>
        </authorList>
    </citation>
    <scope>NUCLEOTIDE SEQUENCE [LARGE SCALE GENOMIC DNA]</scope>
    <source>
        <strain evidence="4 5">DY25</strain>
        <plasmid evidence="5">pdy25-e</plasmid>
    </source>
</reference>
<geneLocation type="plasmid" evidence="5">
    <name>pdy25-e</name>
</geneLocation>
<feature type="transmembrane region" description="Helical" evidence="1">
    <location>
        <begin position="363"/>
        <end position="383"/>
    </location>
</feature>
<feature type="transmembrane region" description="Helical" evidence="1">
    <location>
        <begin position="49"/>
        <end position="73"/>
    </location>
</feature>
<sequence>MDVSSAAAAAEALSTLLDPFRLLMLGCGVLMGLFLGIVPGIGGLAGMALLLPFTFNMDPFAAFALLLGMSAVIGTSDTIPAVMFGVPGTAGAQATILDGNPMARKGEAGRALSAAFTASLIGGLVGALLLALTIPILRPFVLYIASPELLAFSIFGISMVAVLSGTAPLRGLVAAGVGILLSMIGSDPQTGTMRWTLGQLYLWDGLPIVPLVLGLFALPELADLAINRRAISETAKYDTRSGMRQGVRDVFANWWLVIRCGGIGAAIGAIPGMGSAVVDWIAYGHAAQTVKGAKETFGTGDVRGVIAPESANNSLTAGSLVPTVAFGVPGSAAMAILLGVFLIHGLEPGPKMLSENLAVTYTMVWSVAIANILGAGLCFAFSGQLAKIALLRYTVILPPVLTFVFIGAYQASRSWGDLYALLIFAVIGWLMKQFRWPRPPLILGFVLGSLIELYMFISVNRFGFEWLSRPLVAVLLLASLLMIALPALKWLRGYRRVPDTGPVRQRPSLHRADMMYLILLGLAGWMVWQAWSWPFDARIGPLSVGIFVLSVGAISFAAALASRARPSTGQGGAGQGEAGHMDTPLAANGLTGGMTARRAALFGAYLMGFLGAIAVIGMIPTVAVFTVVYMRLEGRESWRKIAIEAACLVLSVWAVFDRLLHIPWPGSVLGQILPILQIIPSV</sequence>
<keyword evidence="1" id="KW-0812">Transmembrane</keyword>
<keyword evidence="1" id="KW-1133">Transmembrane helix</keyword>
<feature type="transmembrane region" description="Helical" evidence="1">
    <location>
        <begin position="20"/>
        <end position="42"/>
    </location>
</feature>
<dbReference type="RefSeq" id="WP_097374589.1">
    <property type="nucleotide sequence ID" value="NZ_CP021409.1"/>
</dbReference>
<gene>
    <name evidence="4" type="ORF">CBW24_17725</name>
</gene>
<evidence type="ECO:0000313" key="4">
    <source>
        <dbReference type="EMBL" id="ATI43982.1"/>
    </source>
</evidence>
<evidence type="ECO:0000259" key="2">
    <source>
        <dbReference type="Pfam" id="PF01970"/>
    </source>
</evidence>
<protein>
    <recommendedName>
        <fullName evidence="6">TctA family transporter</fullName>
    </recommendedName>
</protein>
<evidence type="ECO:0000256" key="1">
    <source>
        <dbReference type="SAM" id="Phobius"/>
    </source>
</evidence>
<feature type="transmembrane region" description="Helical" evidence="1">
    <location>
        <begin position="140"/>
        <end position="162"/>
    </location>
</feature>
<proteinExistence type="predicted"/>
<evidence type="ECO:0000313" key="5">
    <source>
        <dbReference type="Proteomes" id="UP000219050"/>
    </source>
</evidence>
<dbReference type="OrthoDB" id="9791872at2"/>
<feature type="transmembrane region" description="Helical" evidence="1">
    <location>
        <begin position="512"/>
        <end position="533"/>
    </location>
</feature>
<dbReference type="AlphaFoldDB" id="A0A291M506"/>
<accession>A0A291M506</accession>
<dbReference type="Pfam" id="PF07331">
    <property type="entry name" value="TctB"/>
    <property type="match status" value="1"/>
</dbReference>
<dbReference type="InterPro" id="IPR002823">
    <property type="entry name" value="DUF112_TM"/>
</dbReference>
<feature type="transmembrane region" description="Helical" evidence="1">
    <location>
        <begin position="418"/>
        <end position="434"/>
    </location>
</feature>
<dbReference type="PANTHER" id="PTHR35342">
    <property type="entry name" value="TRICARBOXYLIC TRANSPORT PROTEIN"/>
    <property type="match status" value="1"/>
</dbReference>
<evidence type="ECO:0000259" key="3">
    <source>
        <dbReference type="Pfam" id="PF07331"/>
    </source>
</evidence>
<keyword evidence="5" id="KW-1185">Reference proteome</keyword>
<feature type="domain" description="DUF112" evidence="2">
    <location>
        <begin position="22"/>
        <end position="443"/>
    </location>
</feature>
<name>A0A291M506_9RHOB</name>
<feature type="domain" description="DUF1468" evidence="3">
    <location>
        <begin position="517"/>
        <end position="665"/>
    </location>
</feature>
<feature type="transmembrane region" description="Helical" evidence="1">
    <location>
        <begin position="169"/>
        <end position="186"/>
    </location>
</feature>
<evidence type="ECO:0008006" key="6">
    <source>
        <dbReference type="Google" id="ProtNLM"/>
    </source>
</evidence>
<feature type="transmembrane region" description="Helical" evidence="1">
    <location>
        <begin position="206"/>
        <end position="226"/>
    </location>
</feature>
<feature type="transmembrane region" description="Helical" evidence="1">
    <location>
        <begin position="539"/>
        <end position="561"/>
    </location>
</feature>
<feature type="transmembrane region" description="Helical" evidence="1">
    <location>
        <begin position="604"/>
        <end position="629"/>
    </location>
</feature>
<dbReference type="KEGG" id="cmag:CBW24_17725"/>
<dbReference type="Proteomes" id="UP000219050">
    <property type="component" value="Plasmid pDY25-E"/>
</dbReference>
<keyword evidence="1" id="KW-0472">Membrane</keyword>
<keyword evidence="4" id="KW-0614">Plasmid</keyword>
<feature type="transmembrane region" description="Helical" evidence="1">
    <location>
        <begin position="320"/>
        <end position="343"/>
    </location>
</feature>
<dbReference type="EMBL" id="CP021409">
    <property type="protein sequence ID" value="ATI43982.1"/>
    <property type="molecule type" value="Genomic_DNA"/>
</dbReference>
<feature type="transmembrane region" description="Helical" evidence="1">
    <location>
        <begin position="390"/>
        <end position="412"/>
    </location>
</feature>
<dbReference type="PANTHER" id="PTHR35342:SF5">
    <property type="entry name" value="TRICARBOXYLIC TRANSPORT PROTEIN"/>
    <property type="match status" value="1"/>
</dbReference>
<dbReference type="InterPro" id="IPR009936">
    <property type="entry name" value="DUF1468"/>
</dbReference>
<organism evidence="4 5">
    <name type="scientific">Pacificitalea manganoxidans</name>
    <dbReference type="NCBI Taxonomy" id="1411902"/>
    <lineage>
        <taxon>Bacteria</taxon>
        <taxon>Pseudomonadati</taxon>
        <taxon>Pseudomonadota</taxon>
        <taxon>Alphaproteobacteria</taxon>
        <taxon>Rhodobacterales</taxon>
        <taxon>Paracoccaceae</taxon>
        <taxon>Pacificitalea</taxon>
    </lineage>
</organism>
<feature type="transmembrane region" description="Helical" evidence="1">
    <location>
        <begin position="441"/>
        <end position="459"/>
    </location>
</feature>
<dbReference type="Pfam" id="PF01970">
    <property type="entry name" value="TctA"/>
    <property type="match status" value="1"/>
</dbReference>
<feature type="transmembrane region" description="Helical" evidence="1">
    <location>
        <begin position="471"/>
        <end position="491"/>
    </location>
</feature>
<feature type="transmembrane region" description="Helical" evidence="1">
    <location>
        <begin position="111"/>
        <end position="134"/>
    </location>
</feature>